<dbReference type="EMBL" id="UINC01070857">
    <property type="protein sequence ID" value="SVC05332.1"/>
    <property type="molecule type" value="Genomic_DNA"/>
</dbReference>
<feature type="non-terminal residue" evidence="3">
    <location>
        <position position="321"/>
    </location>
</feature>
<keyword evidence="1" id="KW-0472">Membrane</keyword>
<accession>A0A382J1P5</accession>
<sequence>VYPPIRLGRAPCDPGAGDRGPHAPEFHKLSLRQATDAVSYELFVARRYLRSKQRSGFLSAISFIAVGGVILGVASLVIMLSVTNGFSGEVKNRLIGMTAHVSVGRFHGTPIDRPDTLLSHVAAVPGVRGVAPIVEGKLIIATDREKMDGVVVWGIDPETFHHVSDLPDHLQYEPGQFHFDPKEGEKYPGIVVGASLANRLRVGLGDRVYLLSLLQEKPLEEVLMDGLRPRLHPFIVTDLFASGMYYYDDTFAFISIDEARRVLTIDGVSAIHVRLGDLDDAMGVHRKLEGDFGYPYQISDWTQQFPELFHWMELEKVVIFI</sequence>
<keyword evidence="1" id="KW-0812">Transmembrane</keyword>
<name>A0A382J1P5_9ZZZZ</name>
<dbReference type="PANTHER" id="PTHR30489:SF0">
    <property type="entry name" value="LIPOPROTEIN-RELEASING SYSTEM TRANSMEMBRANE PROTEIN LOLE"/>
    <property type="match status" value="1"/>
</dbReference>
<evidence type="ECO:0000313" key="3">
    <source>
        <dbReference type="EMBL" id="SVC05332.1"/>
    </source>
</evidence>
<proteinExistence type="predicted"/>
<dbReference type="InterPro" id="IPR051447">
    <property type="entry name" value="Lipoprotein-release_system"/>
</dbReference>
<feature type="domain" description="MacB-like periplasmic core" evidence="2">
    <location>
        <begin position="62"/>
        <end position="281"/>
    </location>
</feature>
<evidence type="ECO:0000259" key="2">
    <source>
        <dbReference type="Pfam" id="PF12704"/>
    </source>
</evidence>
<dbReference type="GO" id="GO:0098797">
    <property type="term" value="C:plasma membrane protein complex"/>
    <property type="evidence" value="ECO:0007669"/>
    <property type="project" value="TreeGrafter"/>
</dbReference>
<reference evidence="3" key="1">
    <citation type="submission" date="2018-05" db="EMBL/GenBank/DDBJ databases">
        <authorList>
            <person name="Lanie J.A."/>
            <person name="Ng W.-L."/>
            <person name="Kazmierczak K.M."/>
            <person name="Andrzejewski T.M."/>
            <person name="Davidsen T.M."/>
            <person name="Wayne K.J."/>
            <person name="Tettelin H."/>
            <person name="Glass J.I."/>
            <person name="Rusch D."/>
            <person name="Podicherti R."/>
            <person name="Tsui H.-C.T."/>
            <person name="Winkler M.E."/>
        </authorList>
    </citation>
    <scope>NUCLEOTIDE SEQUENCE</scope>
</reference>
<protein>
    <recommendedName>
        <fullName evidence="2">MacB-like periplasmic core domain-containing protein</fullName>
    </recommendedName>
</protein>
<dbReference type="InterPro" id="IPR025857">
    <property type="entry name" value="MacB_PCD"/>
</dbReference>
<evidence type="ECO:0000256" key="1">
    <source>
        <dbReference type="SAM" id="Phobius"/>
    </source>
</evidence>
<dbReference type="AlphaFoldDB" id="A0A382J1P5"/>
<feature type="non-terminal residue" evidence="3">
    <location>
        <position position="1"/>
    </location>
</feature>
<dbReference type="PANTHER" id="PTHR30489">
    <property type="entry name" value="LIPOPROTEIN-RELEASING SYSTEM TRANSMEMBRANE PROTEIN LOLE"/>
    <property type="match status" value="1"/>
</dbReference>
<organism evidence="3">
    <name type="scientific">marine metagenome</name>
    <dbReference type="NCBI Taxonomy" id="408172"/>
    <lineage>
        <taxon>unclassified sequences</taxon>
        <taxon>metagenomes</taxon>
        <taxon>ecological metagenomes</taxon>
    </lineage>
</organism>
<dbReference type="Pfam" id="PF12704">
    <property type="entry name" value="MacB_PCD"/>
    <property type="match status" value="1"/>
</dbReference>
<feature type="transmembrane region" description="Helical" evidence="1">
    <location>
        <begin position="56"/>
        <end position="82"/>
    </location>
</feature>
<dbReference type="GO" id="GO:0044874">
    <property type="term" value="P:lipoprotein localization to outer membrane"/>
    <property type="evidence" value="ECO:0007669"/>
    <property type="project" value="TreeGrafter"/>
</dbReference>
<gene>
    <name evidence="3" type="ORF">METZ01_LOCUS258186</name>
</gene>
<keyword evidence="1" id="KW-1133">Transmembrane helix</keyword>